<sequence>MKTEDELWTLLREADHMPYGSGQIALVEQIVQHADAGGFDELRFAARMQATTAYVHGGETAKSFVTFSWCRAEYDAHPERFDRHAESLLLWQFKYMVSGLLKFPEVPLGRTHDVLDDMERRFRAGGHSLQAVYSYRHAVAAHIGDPAADEWYEQWCATPRDDNSDCVGCDPTSKVYHLVSAGDDEAAVALAQPVLAGHLTCAEQPQSILTSLLVPYLRTGRLTEAADAHRRAYRSLRGNLADLQRIGEHVVFCARTGNETRGLEIVERHLTWLDKSPHPQADMWFSAAAALLLSRLDATVVITGVPAAERAAPGGAEGLPAPVLAERLAARARALAARFDARNGTANIGRLIEARLHAEPLVDHLPLSAVARTLRTAAAPAATSAPRPLPTDPAELLDRAEELFEEYRFTEARAAWQRFDELFDDPAPALAVRRVEGRGRIASVDEEPEVAEAAFLEAAAGHRRLGDERSALIAEARALLAPDAEDRQEEVLARLTEVTERIVAIGDADTRAEARLRLEYPLLALDRLDDALAAVEAAVAEEPARPALRAELAGRRARCLLVLERFEEAVAAAADCREQYGRLGDPPPVALAALIQGHALANLEQFDAAVEAFDAALAAAVERDPRLSALVGRGRARLAGGHPAEAVDDLVEAIADHVAHGEDGPAAILRFDLANAYDQAGQPLDAAEAAESSIDVLDRIGAQEYADRTRYLLSRIYRELDEPDQALALLETLAGNLDGFDNLQSRGRMLQEAAQLLYRADRDAQAAERFGAAAAAFGAAGVVQAELYNRRMRALALRWAGSVEESLAALAEADALAASLSQTVGPSEPWLVWQRAMLDCDAARVLLGAGQGDEALARVRGAADVLRGIGALGEAIEADLLHAELLLRSGDPAPAEPLLRSVLGAAPAGSQAGQNAAWMLAEALEAMDRSEEAAEIRQLHLGQ</sequence>
<name>A0ABN2BVT7_9ACTN</name>
<evidence type="ECO:0000313" key="2">
    <source>
        <dbReference type="Proteomes" id="UP001501470"/>
    </source>
</evidence>
<dbReference type="Proteomes" id="UP001501470">
    <property type="component" value="Unassembled WGS sequence"/>
</dbReference>
<proteinExistence type="predicted"/>
<dbReference type="SUPFAM" id="SSF48452">
    <property type="entry name" value="TPR-like"/>
    <property type="match status" value="2"/>
</dbReference>
<protein>
    <recommendedName>
        <fullName evidence="3">Tetratricopeptide repeat protein</fullName>
    </recommendedName>
</protein>
<dbReference type="InterPro" id="IPR011990">
    <property type="entry name" value="TPR-like_helical_dom_sf"/>
</dbReference>
<dbReference type="Gene3D" id="1.25.40.10">
    <property type="entry name" value="Tetratricopeptide repeat domain"/>
    <property type="match status" value="2"/>
</dbReference>
<gene>
    <name evidence="1" type="ORF">GCM10009827_079240</name>
</gene>
<evidence type="ECO:0000313" key="1">
    <source>
        <dbReference type="EMBL" id="GAA1547162.1"/>
    </source>
</evidence>
<comment type="caution">
    <text evidence="1">The sequence shown here is derived from an EMBL/GenBank/DDBJ whole genome shotgun (WGS) entry which is preliminary data.</text>
</comment>
<dbReference type="EMBL" id="BAAAQD010000019">
    <property type="protein sequence ID" value="GAA1547162.1"/>
    <property type="molecule type" value="Genomic_DNA"/>
</dbReference>
<dbReference type="RefSeq" id="WP_344508445.1">
    <property type="nucleotide sequence ID" value="NZ_BAAAQD010000019.1"/>
</dbReference>
<accession>A0ABN2BVT7</accession>
<keyword evidence="2" id="KW-1185">Reference proteome</keyword>
<organism evidence="1 2">
    <name type="scientific">Dactylosporangium maewongense</name>
    <dbReference type="NCBI Taxonomy" id="634393"/>
    <lineage>
        <taxon>Bacteria</taxon>
        <taxon>Bacillati</taxon>
        <taxon>Actinomycetota</taxon>
        <taxon>Actinomycetes</taxon>
        <taxon>Micromonosporales</taxon>
        <taxon>Micromonosporaceae</taxon>
        <taxon>Dactylosporangium</taxon>
    </lineage>
</organism>
<evidence type="ECO:0008006" key="3">
    <source>
        <dbReference type="Google" id="ProtNLM"/>
    </source>
</evidence>
<reference evidence="1 2" key="1">
    <citation type="journal article" date="2019" name="Int. J. Syst. Evol. Microbiol.">
        <title>The Global Catalogue of Microorganisms (GCM) 10K type strain sequencing project: providing services to taxonomists for standard genome sequencing and annotation.</title>
        <authorList>
            <consortium name="The Broad Institute Genomics Platform"/>
            <consortium name="The Broad Institute Genome Sequencing Center for Infectious Disease"/>
            <person name="Wu L."/>
            <person name="Ma J."/>
        </authorList>
    </citation>
    <scope>NUCLEOTIDE SEQUENCE [LARGE SCALE GENOMIC DNA]</scope>
    <source>
        <strain evidence="1 2">JCM 15933</strain>
    </source>
</reference>